<proteinExistence type="inferred from homology"/>
<evidence type="ECO:0000256" key="6">
    <source>
        <dbReference type="ARBA" id="ARBA00029447"/>
    </source>
</evidence>
<feature type="transmembrane region" description="Helical" evidence="8">
    <location>
        <begin position="259"/>
        <end position="278"/>
    </location>
</feature>
<evidence type="ECO:0000259" key="10">
    <source>
        <dbReference type="PROSITE" id="PS50885"/>
    </source>
</evidence>
<dbReference type="PANTHER" id="PTHR32089">
    <property type="entry name" value="METHYL-ACCEPTING CHEMOTAXIS PROTEIN MCPB"/>
    <property type="match status" value="1"/>
</dbReference>
<reference evidence="11 12" key="1">
    <citation type="submission" date="2018-01" db="EMBL/GenBank/DDBJ databases">
        <title>Whole genome sequencing of Histamine producing bacteria.</title>
        <authorList>
            <person name="Butler K."/>
        </authorList>
    </citation>
    <scope>NUCLEOTIDE SEQUENCE [LARGE SCALE GENOMIC DNA]</scope>
    <source>
        <strain evidence="11 12">DSM 24669</strain>
    </source>
</reference>
<keyword evidence="3 8" id="KW-1133">Transmembrane helix</keyword>
<evidence type="ECO:0000256" key="3">
    <source>
        <dbReference type="ARBA" id="ARBA00022989"/>
    </source>
</evidence>
<comment type="subcellular location">
    <subcellularLocation>
        <location evidence="1">Membrane</location>
        <topology evidence="1">Multi-pass membrane protein</topology>
    </subcellularLocation>
</comment>
<keyword evidence="4 8" id="KW-0472">Membrane</keyword>
<dbReference type="Proteomes" id="UP000240481">
    <property type="component" value="Unassembled WGS sequence"/>
</dbReference>
<evidence type="ECO:0000256" key="1">
    <source>
        <dbReference type="ARBA" id="ARBA00004141"/>
    </source>
</evidence>
<organism evidence="11 12">
    <name type="scientific">Photobacterium swingsii</name>
    <dbReference type="NCBI Taxonomy" id="680026"/>
    <lineage>
        <taxon>Bacteria</taxon>
        <taxon>Pseudomonadati</taxon>
        <taxon>Pseudomonadota</taxon>
        <taxon>Gammaproteobacteria</taxon>
        <taxon>Vibrionales</taxon>
        <taxon>Vibrionaceae</taxon>
        <taxon>Photobacterium</taxon>
    </lineage>
</organism>
<dbReference type="Gene3D" id="1.10.287.950">
    <property type="entry name" value="Methyl-accepting chemotaxis protein"/>
    <property type="match status" value="1"/>
</dbReference>
<gene>
    <name evidence="11" type="ORF">C9I94_17185</name>
</gene>
<dbReference type="STRING" id="680026.AB733_13780"/>
<dbReference type="GO" id="GO:0006935">
    <property type="term" value="P:chemotaxis"/>
    <property type="evidence" value="ECO:0007669"/>
    <property type="project" value="UniProtKB-ARBA"/>
</dbReference>
<dbReference type="PROSITE" id="PS50111">
    <property type="entry name" value="CHEMOTAXIS_TRANSDUC_2"/>
    <property type="match status" value="1"/>
</dbReference>
<evidence type="ECO:0000256" key="2">
    <source>
        <dbReference type="ARBA" id="ARBA00022692"/>
    </source>
</evidence>
<evidence type="ECO:0000313" key="12">
    <source>
        <dbReference type="Proteomes" id="UP000240481"/>
    </source>
</evidence>
<feature type="domain" description="Methyl-accepting transducer" evidence="9">
    <location>
        <begin position="341"/>
        <end position="577"/>
    </location>
</feature>
<protein>
    <submittedName>
        <fullName evidence="11">Methyl-accepting chemotaxis protein</fullName>
    </submittedName>
</protein>
<dbReference type="EMBL" id="PYLZ01000010">
    <property type="protein sequence ID" value="PSW22919.1"/>
    <property type="molecule type" value="Genomic_DNA"/>
</dbReference>
<evidence type="ECO:0000256" key="4">
    <source>
        <dbReference type="ARBA" id="ARBA00023136"/>
    </source>
</evidence>
<accession>A0A0J8V989</accession>
<name>A0A0J8V989_9GAMM</name>
<dbReference type="SUPFAM" id="SSF58104">
    <property type="entry name" value="Methyl-accepting chemotaxis protein (MCP) signaling domain"/>
    <property type="match status" value="1"/>
</dbReference>
<dbReference type="CDD" id="cd06225">
    <property type="entry name" value="HAMP"/>
    <property type="match status" value="1"/>
</dbReference>
<sequence>MKIRSKLTLLSTGPACLVLFLFGLSIFSVFRVLDMTTQISVAKELEISLLNLRRYEKDFMIRRDQISIDKFNQQANHFRELNDTLKGAADSIGFDIAPVVEMDREVEQYVAAFLKMSDMYNQLGHEESAMGLVPKIIDTTEHLSVHLHQEESLVAYIELTNLVRDVANKFSSEKLARVKKISAVIMAELKENSDIDGQQDLASLLEQLVQAERLSNRIGLTSKDGLRGQTRSAAHSIESKFDGIAHDIFDEVDSDLDTLLYFASIFAFIAIAGLLIISELTKRNVIRRIEGLQQMMENVDHRNDLTLRASIESDDEIGSMSKSINTTLDKLHNFMREVQQVSHTVNDEAISIRDRSSQAENDLNTQQAETEMVVTAVTEMSATINEIAETTGNAARNAETAQGTARSGLDEVVNTRNVINMLSSSLSSTNQLVDELSTASNNIGAVMNVIGDIAEQTNLLALNAAIEAARAGDQGRGFAVVADEVRTLAQRTQHSTAEISQIIETLQSKTNQVVTNISDCQGHSSDSVSQAESAEERLTQIMADIELILDSSTQIAAAVEEQSQVTSEVSQNLNNISEVVHKSVGSAQENTTTSMQLSASSEQLKTAVDRFVV</sequence>
<keyword evidence="5 7" id="KW-0807">Transducer</keyword>
<evidence type="ECO:0000256" key="5">
    <source>
        <dbReference type="ARBA" id="ARBA00023224"/>
    </source>
</evidence>
<dbReference type="RefSeq" id="WP_048899287.1">
    <property type="nucleotide sequence ID" value="NZ_AP024853.1"/>
</dbReference>
<dbReference type="Pfam" id="PF00672">
    <property type="entry name" value="HAMP"/>
    <property type="match status" value="1"/>
</dbReference>
<dbReference type="InterPro" id="IPR004089">
    <property type="entry name" value="MCPsignal_dom"/>
</dbReference>
<dbReference type="AlphaFoldDB" id="A0A0J8V989"/>
<keyword evidence="2 8" id="KW-0812">Transmembrane</keyword>
<evidence type="ECO:0000313" key="11">
    <source>
        <dbReference type="EMBL" id="PSW22919.1"/>
    </source>
</evidence>
<evidence type="ECO:0000259" key="9">
    <source>
        <dbReference type="PROSITE" id="PS50111"/>
    </source>
</evidence>
<dbReference type="SMART" id="SM00283">
    <property type="entry name" value="MA"/>
    <property type="match status" value="1"/>
</dbReference>
<dbReference type="FunFam" id="1.10.287.950:FF:000001">
    <property type="entry name" value="Methyl-accepting chemotaxis sensory transducer"/>
    <property type="match status" value="1"/>
</dbReference>
<dbReference type="GO" id="GO:0016020">
    <property type="term" value="C:membrane"/>
    <property type="evidence" value="ECO:0007669"/>
    <property type="project" value="UniProtKB-SubCell"/>
</dbReference>
<dbReference type="GO" id="GO:0007165">
    <property type="term" value="P:signal transduction"/>
    <property type="evidence" value="ECO:0007669"/>
    <property type="project" value="UniProtKB-KW"/>
</dbReference>
<evidence type="ECO:0000256" key="7">
    <source>
        <dbReference type="PROSITE-ProRule" id="PRU00284"/>
    </source>
</evidence>
<comment type="caution">
    <text evidence="11">The sequence shown here is derived from an EMBL/GenBank/DDBJ whole genome shotgun (WGS) entry which is preliminary data.</text>
</comment>
<keyword evidence="12" id="KW-1185">Reference proteome</keyword>
<dbReference type="SMART" id="SM00304">
    <property type="entry name" value="HAMP"/>
    <property type="match status" value="1"/>
</dbReference>
<dbReference type="InterPro" id="IPR003660">
    <property type="entry name" value="HAMP_dom"/>
</dbReference>
<dbReference type="CDD" id="cd11386">
    <property type="entry name" value="MCP_signal"/>
    <property type="match status" value="1"/>
</dbReference>
<dbReference type="PROSITE" id="PS50885">
    <property type="entry name" value="HAMP"/>
    <property type="match status" value="1"/>
</dbReference>
<dbReference type="Pfam" id="PF00015">
    <property type="entry name" value="MCPsignal"/>
    <property type="match status" value="1"/>
</dbReference>
<dbReference type="OrthoDB" id="2489132at2"/>
<comment type="similarity">
    <text evidence="6">Belongs to the methyl-accepting chemotaxis (MCP) protein family.</text>
</comment>
<feature type="domain" description="HAMP" evidence="10">
    <location>
        <begin position="283"/>
        <end position="336"/>
    </location>
</feature>
<evidence type="ECO:0000256" key="8">
    <source>
        <dbReference type="SAM" id="Phobius"/>
    </source>
</evidence>
<dbReference type="PANTHER" id="PTHR32089:SF119">
    <property type="entry name" value="METHYL-ACCEPTING CHEMOTAXIS PROTEIN CTPL"/>
    <property type="match status" value="1"/>
</dbReference>